<feature type="binding site" evidence="1">
    <location>
        <position position="176"/>
    </location>
    <ligand>
        <name>Zn(2+)</name>
        <dbReference type="ChEBI" id="CHEBI:29105"/>
    </ligand>
</feature>
<dbReference type="InterPro" id="IPR052891">
    <property type="entry name" value="DNA-3mA_glycosylase"/>
</dbReference>
<evidence type="ECO:0000313" key="3">
    <source>
        <dbReference type="Proteomes" id="UP000824031"/>
    </source>
</evidence>
<organism evidence="2 3">
    <name type="scientific">Candidatus Gemmiger excrementavium</name>
    <dbReference type="NCBI Taxonomy" id="2838608"/>
    <lineage>
        <taxon>Bacteria</taxon>
        <taxon>Bacillati</taxon>
        <taxon>Bacillota</taxon>
        <taxon>Clostridia</taxon>
        <taxon>Eubacteriales</taxon>
        <taxon>Gemmiger</taxon>
    </lineage>
</organism>
<dbReference type="Pfam" id="PF03352">
    <property type="entry name" value="Adenine_glyco"/>
    <property type="match status" value="1"/>
</dbReference>
<dbReference type="PANTHER" id="PTHR30037:SF4">
    <property type="entry name" value="DNA-3-METHYLADENINE GLYCOSYLASE I"/>
    <property type="match status" value="1"/>
</dbReference>
<evidence type="ECO:0000313" key="2">
    <source>
        <dbReference type="EMBL" id="HIZ48844.1"/>
    </source>
</evidence>
<comment type="caution">
    <text evidence="2">The sequence shown here is derived from an EMBL/GenBank/DDBJ whole genome shotgun (WGS) entry which is preliminary data.</text>
</comment>
<feature type="binding site" evidence="1">
    <location>
        <position position="180"/>
    </location>
    <ligand>
        <name>Zn(2+)</name>
        <dbReference type="ChEBI" id="CHEBI:29105"/>
    </ligand>
</feature>
<dbReference type="PANTHER" id="PTHR30037">
    <property type="entry name" value="DNA-3-METHYLADENINE GLYCOSYLASE 1"/>
    <property type="match status" value="1"/>
</dbReference>
<keyword evidence="1" id="KW-0862">Zinc</keyword>
<dbReference type="GO" id="GO:0006284">
    <property type="term" value="P:base-excision repair"/>
    <property type="evidence" value="ECO:0007669"/>
    <property type="project" value="InterPro"/>
</dbReference>
<reference evidence="2" key="2">
    <citation type="submission" date="2021-04" db="EMBL/GenBank/DDBJ databases">
        <authorList>
            <person name="Gilroy R."/>
        </authorList>
    </citation>
    <scope>NUCLEOTIDE SEQUENCE</scope>
    <source>
        <strain evidence="2">3436</strain>
    </source>
</reference>
<dbReference type="EMBL" id="DXBO01000132">
    <property type="protein sequence ID" value="HIZ48844.1"/>
    <property type="molecule type" value="Genomic_DNA"/>
</dbReference>
<dbReference type="InterPro" id="IPR011257">
    <property type="entry name" value="DNA_glycosylase"/>
</dbReference>
<name>A0A9D2F3C2_9FIRM</name>
<dbReference type="GO" id="GO:0008725">
    <property type="term" value="F:DNA-3-methyladenine glycosylase activity"/>
    <property type="evidence" value="ECO:0007669"/>
    <property type="project" value="InterPro"/>
</dbReference>
<accession>A0A9D2F3C2</accession>
<feature type="binding site" evidence="1">
    <location>
        <position position="10"/>
    </location>
    <ligand>
        <name>Zn(2+)</name>
        <dbReference type="ChEBI" id="CHEBI:29105"/>
    </ligand>
</feature>
<proteinExistence type="predicted"/>
<evidence type="ECO:0000256" key="1">
    <source>
        <dbReference type="PIRSR" id="PIRSR605019-1"/>
    </source>
</evidence>
<dbReference type="GO" id="GO:0046872">
    <property type="term" value="F:metal ion binding"/>
    <property type="evidence" value="ECO:0007669"/>
    <property type="project" value="UniProtKB-KW"/>
</dbReference>
<dbReference type="InterPro" id="IPR005019">
    <property type="entry name" value="Adenine_glyco"/>
</dbReference>
<keyword evidence="1" id="KW-0479">Metal-binding</keyword>
<feature type="binding site" evidence="1">
    <location>
        <position position="24"/>
    </location>
    <ligand>
        <name>Zn(2+)</name>
        <dbReference type="ChEBI" id="CHEBI:29105"/>
    </ligand>
</feature>
<sequence>MEWKDGRPRCRWANPENPRYLHYHDCEWGVPVHDDRTLFEMLILEGFQAGLSWECVLNKREAFRRAFDGFDWEKVAAYDEEKCAALAADSAIIRNRRKIAAAVQNARVFGEIRREWGSFDAWLWHWTKGETLREQGLCTSPLSDAVSADLRRRGMKFVGSTIIYSYLQAVGVLWSHEPGCFLEPGPCQNL</sequence>
<dbReference type="SUPFAM" id="SSF48150">
    <property type="entry name" value="DNA-glycosylase"/>
    <property type="match status" value="1"/>
</dbReference>
<gene>
    <name evidence="2" type="ORF">H9810_09005</name>
</gene>
<dbReference type="Proteomes" id="UP000824031">
    <property type="component" value="Unassembled WGS sequence"/>
</dbReference>
<dbReference type="AlphaFoldDB" id="A0A9D2F3C2"/>
<reference evidence="2" key="1">
    <citation type="journal article" date="2021" name="PeerJ">
        <title>Extensive microbial diversity within the chicken gut microbiome revealed by metagenomics and culture.</title>
        <authorList>
            <person name="Gilroy R."/>
            <person name="Ravi A."/>
            <person name="Getino M."/>
            <person name="Pursley I."/>
            <person name="Horton D.L."/>
            <person name="Alikhan N.F."/>
            <person name="Baker D."/>
            <person name="Gharbi K."/>
            <person name="Hall N."/>
            <person name="Watson M."/>
            <person name="Adriaenssens E.M."/>
            <person name="Foster-Nyarko E."/>
            <person name="Jarju S."/>
            <person name="Secka A."/>
            <person name="Antonio M."/>
            <person name="Oren A."/>
            <person name="Chaudhuri R.R."/>
            <person name="La Ragione R."/>
            <person name="Hildebrand F."/>
            <person name="Pallen M.J."/>
        </authorList>
    </citation>
    <scope>NUCLEOTIDE SEQUENCE</scope>
    <source>
        <strain evidence="2">3436</strain>
    </source>
</reference>
<protein>
    <submittedName>
        <fullName evidence="2">DNA-3-methyladenine glycosylase I</fullName>
    </submittedName>
</protein>
<dbReference type="Gene3D" id="1.10.340.30">
    <property type="entry name" value="Hypothetical protein, domain 2"/>
    <property type="match status" value="1"/>
</dbReference>